<dbReference type="SUPFAM" id="SSF52540">
    <property type="entry name" value="P-loop containing nucleoside triphosphate hydrolases"/>
    <property type="match status" value="1"/>
</dbReference>
<dbReference type="InterPro" id="IPR027417">
    <property type="entry name" value="P-loop_NTPase"/>
</dbReference>
<protein>
    <recommendedName>
        <fullName evidence="3">Sulfotransferase domain-containing protein</fullName>
    </recommendedName>
</protein>
<dbReference type="AlphaFoldDB" id="A0A0F3II76"/>
<evidence type="ECO:0000313" key="2">
    <source>
        <dbReference type="Proteomes" id="UP000033684"/>
    </source>
</evidence>
<dbReference type="PANTHER" id="PTHR10704:SF44">
    <property type="entry name" value="LD35051P-RELATED"/>
    <property type="match status" value="1"/>
</dbReference>
<comment type="caution">
    <text evidence="1">The sequence shown here is derived from an EMBL/GenBank/DDBJ whole genome shotgun (WGS) entry which is preliminary data.</text>
</comment>
<dbReference type="GO" id="GO:0006790">
    <property type="term" value="P:sulfur compound metabolic process"/>
    <property type="evidence" value="ECO:0007669"/>
    <property type="project" value="TreeGrafter"/>
</dbReference>
<sequence>MLALNIHRHFERIPYLFPNAKFVHLLRDPRDVAKSCMGMGWAGNVYFGVDLWMATEQSWDLLTTKIKSEQVITLRYEDIVTQPEAELARLCEFIGVSYAPSMLEYDNASTYDKPDSSLAWQWRKKLTAKEVALVEAKAHKLISTRHYEVINSTPYQPNAFEKLALLVQNKWFKLKHGLQRYGFVLFFGEKLTKLLGLTTLHKQYIQDKNAIDIKHLK</sequence>
<reference evidence="2" key="1">
    <citation type="submission" date="2015-03" db="EMBL/GenBank/DDBJ databases">
        <title>Draft genome sequence of a novel methanotroph (Sn10-6) isolated from flooded ricefield rhizosphere in India.</title>
        <authorList>
            <person name="Pandit P.S."/>
            <person name="Pore S.D."/>
            <person name="Arora P."/>
            <person name="Kapse N.G."/>
            <person name="Dhakephalkar P.K."/>
            <person name="Rahalkar M.C."/>
        </authorList>
    </citation>
    <scope>NUCLEOTIDE SEQUENCE [LARGE SCALE GENOMIC DNA]</scope>
    <source>
        <strain evidence="2">Sn10-6</strain>
    </source>
</reference>
<gene>
    <name evidence="1" type="ORF">VZ94_12545</name>
</gene>
<dbReference type="InterPro" id="IPR051135">
    <property type="entry name" value="Gal/GlcNAc/GalNAc_ST"/>
</dbReference>
<dbReference type="EMBL" id="LAJX01000122">
    <property type="protein sequence ID" value="KJV06248.1"/>
    <property type="molecule type" value="Genomic_DNA"/>
</dbReference>
<keyword evidence="2" id="KW-1185">Reference proteome</keyword>
<organism evidence="1 2">
    <name type="scientific">Methylocucumis oryzae</name>
    <dbReference type="NCBI Taxonomy" id="1632867"/>
    <lineage>
        <taxon>Bacteria</taxon>
        <taxon>Pseudomonadati</taxon>
        <taxon>Pseudomonadota</taxon>
        <taxon>Gammaproteobacteria</taxon>
        <taxon>Methylococcales</taxon>
        <taxon>Methylococcaceae</taxon>
        <taxon>Methylocucumis</taxon>
    </lineage>
</organism>
<name>A0A0F3II76_9GAMM</name>
<accession>A0A0F3II76</accession>
<evidence type="ECO:0000313" key="1">
    <source>
        <dbReference type="EMBL" id="KJV06248.1"/>
    </source>
</evidence>
<reference evidence="1 2" key="2">
    <citation type="journal article" date="2016" name="Microb. Ecol.">
        <title>Genome Characteristics of a Novel Type I Methanotroph (Sn10-6) Isolated from a Flooded Indian Rice Field.</title>
        <authorList>
            <person name="Rahalkar M.C."/>
            <person name="Pandit P.S."/>
            <person name="Dhakephalkar P.K."/>
            <person name="Pore S."/>
            <person name="Arora P."/>
            <person name="Kapse N."/>
        </authorList>
    </citation>
    <scope>NUCLEOTIDE SEQUENCE [LARGE SCALE GENOMIC DNA]</scope>
    <source>
        <strain evidence="1 2">Sn10-6</strain>
    </source>
</reference>
<proteinExistence type="predicted"/>
<dbReference type="Proteomes" id="UP000033684">
    <property type="component" value="Unassembled WGS sequence"/>
</dbReference>
<dbReference type="Pfam" id="PF13469">
    <property type="entry name" value="Sulfotransfer_3"/>
    <property type="match status" value="1"/>
</dbReference>
<dbReference type="Gene3D" id="3.40.50.300">
    <property type="entry name" value="P-loop containing nucleotide triphosphate hydrolases"/>
    <property type="match status" value="1"/>
</dbReference>
<dbReference type="GO" id="GO:0006044">
    <property type="term" value="P:N-acetylglucosamine metabolic process"/>
    <property type="evidence" value="ECO:0007669"/>
    <property type="project" value="TreeGrafter"/>
</dbReference>
<dbReference type="GO" id="GO:0001517">
    <property type="term" value="F:N-acetylglucosamine 6-O-sulfotransferase activity"/>
    <property type="evidence" value="ECO:0007669"/>
    <property type="project" value="TreeGrafter"/>
</dbReference>
<evidence type="ECO:0008006" key="3">
    <source>
        <dbReference type="Google" id="ProtNLM"/>
    </source>
</evidence>
<dbReference type="PANTHER" id="PTHR10704">
    <property type="entry name" value="CARBOHYDRATE SULFOTRANSFERASE"/>
    <property type="match status" value="1"/>
</dbReference>